<proteinExistence type="predicted"/>
<comment type="caution">
    <text evidence="2">The sequence shown here is derived from an EMBL/GenBank/DDBJ whole genome shotgun (WGS) entry which is preliminary data.</text>
</comment>
<dbReference type="InterPro" id="IPR036736">
    <property type="entry name" value="ACP-like_sf"/>
</dbReference>
<gene>
    <name evidence="2" type="ORF">A3A77_03455</name>
</gene>
<evidence type="ECO:0000313" key="2">
    <source>
        <dbReference type="EMBL" id="OGY14026.1"/>
    </source>
</evidence>
<accession>A0A1G1VFH7</accession>
<dbReference type="AlphaFoldDB" id="A0A1G1VFH7"/>
<dbReference type="PROSITE" id="PS50075">
    <property type="entry name" value="CARRIER"/>
    <property type="match status" value="1"/>
</dbReference>
<organism evidence="2 3">
    <name type="scientific">Candidatus Blackburnbacteria bacterium RIFCSPLOWO2_01_FULL_40_20</name>
    <dbReference type="NCBI Taxonomy" id="1797519"/>
    <lineage>
        <taxon>Bacteria</taxon>
        <taxon>Candidatus Blackburniibacteriota</taxon>
    </lineage>
</organism>
<feature type="domain" description="Carrier" evidence="1">
    <location>
        <begin position="1"/>
        <end position="74"/>
    </location>
</feature>
<dbReference type="Proteomes" id="UP000178659">
    <property type="component" value="Unassembled WGS sequence"/>
</dbReference>
<reference evidence="2 3" key="1">
    <citation type="journal article" date="2016" name="Nat. Commun.">
        <title>Thousands of microbial genomes shed light on interconnected biogeochemical processes in an aquifer system.</title>
        <authorList>
            <person name="Anantharaman K."/>
            <person name="Brown C.T."/>
            <person name="Hug L.A."/>
            <person name="Sharon I."/>
            <person name="Castelle C.J."/>
            <person name="Probst A.J."/>
            <person name="Thomas B.C."/>
            <person name="Singh A."/>
            <person name="Wilkins M.J."/>
            <person name="Karaoz U."/>
            <person name="Brodie E.L."/>
            <person name="Williams K.H."/>
            <person name="Hubbard S.S."/>
            <person name="Banfield J.F."/>
        </authorList>
    </citation>
    <scope>NUCLEOTIDE SEQUENCE [LARGE SCALE GENOMIC DNA]</scope>
</reference>
<dbReference type="Gene3D" id="1.10.1200.10">
    <property type="entry name" value="ACP-like"/>
    <property type="match status" value="1"/>
</dbReference>
<dbReference type="EMBL" id="MHCC01000004">
    <property type="protein sequence ID" value="OGY14026.1"/>
    <property type="molecule type" value="Genomic_DNA"/>
</dbReference>
<dbReference type="SUPFAM" id="SSF47336">
    <property type="entry name" value="ACP-like"/>
    <property type="match status" value="1"/>
</dbReference>
<protein>
    <recommendedName>
        <fullName evidence="1">Carrier domain-containing protein</fullName>
    </recommendedName>
</protein>
<sequence length="78" mass="8427">MLDKIVSLISQALGIEPTDVSETSLLREDLGLTEADLSEIVASLNREYECAIPEDQTGDVITVADLVELAENHVETKG</sequence>
<name>A0A1G1VFH7_9BACT</name>
<dbReference type="InterPro" id="IPR009081">
    <property type="entry name" value="PP-bd_ACP"/>
</dbReference>
<dbReference type="Pfam" id="PF00550">
    <property type="entry name" value="PP-binding"/>
    <property type="match status" value="1"/>
</dbReference>
<evidence type="ECO:0000313" key="3">
    <source>
        <dbReference type="Proteomes" id="UP000178659"/>
    </source>
</evidence>
<evidence type="ECO:0000259" key="1">
    <source>
        <dbReference type="PROSITE" id="PS50075"/>
    </source>
</evidence>